<dbReference type="InterPro" id="IPR038987">
    <property type="entry name" value="MoeA-like"/>
</dbReference>
<dbReference type="Gene3D" id="2.170.190.11">
    <property type="entry name" value="Molybdopterin biosynthesis moea protein, domain 3"/>
    <property type="match status" value="1"/>
</dbReference>
<dbReference type="GO" id="GO:0005737">
    <property type="term" value="C:cytoplasm"/>
    <property type="evidence" value="ECO:0007669"/>
    <property type="project" value="TreeGrafter"/>
</dbReference>
<reference evidence="3" key="1">
    <citation type="journal article" date="2020" name="mSystems">
        <title>Genome- and Community-Level Interaction Insights into Carbon Utilization and Element Cycling Functions of Hydrothermarchaeota in Hydrothermal Sediment.</title>
        <authorList>
            <person name="Zhou Z."/>
            <person name="Liu Y."/>
            <person name="Xu W."/>
            <person name="Pan J."/>
            <person name="Luo Z.H."/>
            <person name="Li M."/>
        </authorList>
    </citation>
    <scope>NUCLEOTIDE SEQUENCE [LARGE SCALE GENOMIC DNA]</scope>
    <source>
        <strain evidence="3">SpSt-1074</strain>
    </source>
</reference>
<protein>
    <submittedName>
        <fullName evidence="3">Molybdopterin molybdenumtransferase MoeA</fullName>
    </submittedName>
</protein>
<organism evidence="3">
    <name type="scientific">Caldiarchaeum subterraneum</name>
    <dbReference type="NCBI Taxonomy" id="311458"/>
    <lineage>
        <taxon>Archaea</taxon>
        <taxon>Nitrososphaerota</taxon>
        <taxon>Candidatus Caldarchaeales</taxon>
        <taxon>Candidatus Caldarchaeaceae</taxon>
        <taxon>Candidatus Caldarchaeum</taxon>
    </lineage>
</organism>
<dbReference type="InterPro" id="IPR036688">
    <property type="entry name" value="MoeA_C_domain_IV_sf"/>
</dbReference>
<dbReference type="GO" id="GO:0006777">
    <property type="term" value="P:Mo-molybdopterin cofactor biosynthetic process"/>
    <property type="evidence" value="ECO:0007669"/>
    <property type="project" value="TreeGrafter"/>
</dbReference>
<dbReference type="Gene3D" id="3.90.105.10">
    <property type="entry name" value="Molybdopterin biosynthesis moea protein, domain 2"/>
    <property type="match status" value="1"/>
</dbReference>
<gene>
    <name evidence="3" type="ORF">ENM31_01155</name>
</gene>
<dbReference type="SMART" id="SM00852">
    <property type="entry name" value="MoCF_biosynth"/>
    <property type="match status" value="1"/>
</dbReference>
<feature type="domain" description="MoaB/Mog" evidence="2">
    <location>
        <begin position="187"/>
        <end position="323"/>
    </location>
</feature>
<dbReference type="Pfam" id="PF00994">
    <property type="entry name" value="MoCF_biosynth"/>
    <property type="match status" value="1"/>
</dbReference>
<dbReference type="GO" id="GO:0061599">
    <property type="term" value="F:molybdopterin molybdotransferase activity"/>
    <property type="evidence" value="ECO:0007669"/>
    <property type="project" value="TreeGrafter"/>
</dbReference>
<dbReference type="AlphaFoldDB" id="A0A7J3VSM0"/>
<dbReference type="InterPro" id="IPR001453">
    <property type="entry name" value="MoaB/Mog_dom"/>
</dbReference>
<evidence type="ECO:0000256" key="1">
    <source>
        <dbReference type="SAM" id="Phobius"/>
    </source>
</evidence>
<accession>A0A7J3VSM0</accession>
<feature type="transmembrane region" description="Helical" evidence="1">
    <location>
        <begin position="300"/>
        <end position="321"/>
    </location>
</feature>
<dbReference type="Pfam" id="PF03453">
    <property type="entry name" value="MoeA_N"/>
    <property type="match status" value="1"/>
</dbReference>
<dbReference type="PANTHER" id="PTHR10192">
    <property type="entry name" value="MOLYBDOPTERIN BIOSYNTHESIS PROTEIN"/>
    <property type="match status" value="1"/>
</dbReference>
<comment type="caution">
    <text evidence="3">The sequence shown here is derived from an EMBL/GenBank/DDBJ whole genome shotgun (WGS) entry which is preliminary data.</text>
</comment>
<keyword evidence="1" id="KW-0812">Transmembrane</keyword>
<sequence>MYRRVEKFTDVWEAQRMLLSFVKPVRDVEEVNVFEAFGRVAAEAVRSPRDLPAHHSSHMDGFAVSSSSVEKASADNPVRLKVVGECAPGKQPSIKLGPGEAARILTGGFLPEGADAVIPQEDVVKEDGVVVVRTPVEKMQYVDRRGFDVEAGRELFGKGHVFKASDLALMASLGLRAVRVVRRPRMGMMAVGDELTDSFDEASSGKILNTHAYVVRKLAEASGANVVNLGIVPDNPPAVHEKMVGHSGKFDILVSIAGSSISERDVSSLTARSYEVFVHGLTLQPGRVGGFAVVNGTPLVMLPGLIMSTLNVFMFLAYPCLRRLQGQEPRFYHRRVVARLTEKVGFRKFIDFVKVVWVRLEELEDGLACRPVLGESSGMSIPSRSDGFIITPPGVSDMPRGMDVWVYLPPSL</sequence>
<evidence type="ECO:0000313" key="3">
    <source>
        <dbReference type="EMBL" id="HHM43892.1"/>
    </source>
</evidence>
<dbReference type="Gene3D" id="2.40.340.10">
    <property type="entry name" value="MoeA, C-terminal, domain IV"/>
    <property type="match status" value="1"/>
</dbReference>
<keyword evidence="1" id="KW-0472">Membrane</keyword>
<keyword evidence="1" id="KW-1133">Transmembrane helix</keyword>
<dbReference type="InterPro" id="IPR036135">
    <property type="entry name" value="MoeA_linker/N_sf"/>
</dbReference>
<dbReference type="PANTHER" id="PTHR10192:SF19">
    <property type="entry name" value="MOLYBDOPTERIN BIOSYNTHESIS PROTEIN MJ0666-RELATED"/>
    <property type="match status" value="1"/>
</dbReference>
<dbReference type="SUPFAM" id="SSF63882">
    <property type="entry name" value="MoeA N-terminal region -like"/>
    <property type="match status" value="1"/>
</dbReference>
<name>A0A7J3VSM0_CALS0</name>
<dbReference type="EMBL" id="DRXH01000043">
    <property type="protein sequence ID" value="HHM43892.1"/>
    <property type="molecule type" value="Genomic_DNA"/>
</dbReference>
<proteinExistence type="predicted"/>
<dbReference type="Gene3D" id="3.40.980.10">
    <property type="entry name" value="MoaB/Mog-like domain"/>
    <property type="match status" value="1"/>
</dbReference>
<dbReference type="InterPro" id="IPR005110">
    <property type="entry name" value="MoeA_linker/N"/>
</dbReference>
<dbReference type="InterPro" id="IPR036425">
    <property type="entry name" value="MoaB/Mog-like_dom_sf"/>
</dbReference>
<keyword evidence="3" id="KW-0808">Transferase</keyword>
<evidence type="ECO:0000259" key="2">
    <source>
        <dbReference type="SMART" id="SM00852"/>
    </source>
</evidence>
<dbReference type="CDD" id="cd00887">
    <property type="entry name" value="MoeA"/>
    <property type="match status" value="1"/>
</dbReference>
<dbReference type="SUPFAM" id="SSF53218">
    <property type="entry name" value="Molybdenum cofactor biosynthesis proteins"/>
    <property type="match status" value="1"/>
</dbReference>
<dbReference type="SUPFAM" id="SSF63867">
    <property type="entry name" value="MoeA C-terminal domain-like"/>
    <property type="match status" value="1"/>
</dbReference>